<reference evidence="2 3" key="1">
    <citation type="submission" date="2010-08" db="EMBL/GenBank/DDBJ databases">
        <title>The draft genome of Desulfovibrio fructosovorans JJ.</title>
        <authorList>
            <consortium name="US DOE Joint Genome Institute (JGI-PGF)"/>
            <person name="Lucas S."/>
            <person name="Copeland A."/>
            <person name="Lapidus A."/>
            <person name="Cheng J.-F."/>
            <person name="Bruce D."/>
            <person name="Goodwin L."/>
            <person name="Pitluck S."/>
            <person name="Land M.L."/>
            <person name="Hauser L."/>
            <person name="Chang Y.-J."/>
            <person name="Jeffries C."/>
            <person name="Wall J.D."/>
            <person name="Stahl D.A."/>
            <person name="Arkin A.P."/>
            <person name="Dehal P."/>
            <person name="Stolyar S.M."/>
            <person name="Hazen T.C."/>
            <person name="Woyke T.J."/>
        </authorList>
    </citation>
    <scope>NUCLEOTIDE SEQUENCE [LARGE SCALE GENOMIC DNA]</scope>
    <source>
        <strain evidence="2 3">JJ</strain>
    </source>
</reference>
<keyword evidence="3" id="KW-1185">Reference proteome</keyword>
<dbReference type="PANTHER" id="PTHR13754">
    <property type="entry name" value="METALLO-BETA-LACTAMASE SUPERFAMILY PROTEIN"/>
    <property type="match status" value="1"/>
</dbReference>
<dbReference type="Gene3D" id="3.60.15.10">
    <property type="entry name" value="Ribonuclease Z/Hydroxyacylglutathione hydrolase-like"/>
    <property type="match status" value="1"/>
</dbReference>
<evidence type="ECO:0000313" key="2">
    <source>
        <dbReference type="EMBL" id="EFL52750.1"/>
    </source>
</evidence>
<dbReference type="Proteomes" id="UP000006250">
    <property type="component" value="Unassembled WGS sequence"/>
</dbReference>
<dbReference type="PANTHER" id="PTHR13754:SF18">
    <property type="entry name" value="7,8-DIHYDROPTERIN-6-METHYL-4-(BETA-D-RIBOFURANOSYL)-AMINOBENZENE-5'-PHOSPHATE SYNTHASE"/>
    <property type="match status" value="1"/>
</dbReference>
<dbReference type="GO" id="GO:0016740">
    <property type="term" value="F:transferase activity"/>
    <property type="evidence" value="ECO:0007669"/>
    <property type="project" value="TreeGrafter"/>
</dbReference>
<proteinExistence type="predicted"/>
<dbReference type="AlphaFoldDB" id="E1JRY1"/>
<protein>
    <recommendedName>
        <fullName evidence="1">Metallo-beta-lactamase domain-containing protein</fullName>
    </recommendedName>
</protein>
<dbReference type="InterPro" id="IPR036866">
    <property type="entry name" value="RibonucZ/Hydroxyglut_hydro"/>
</dbReference>
<dbReference type="InterPro" id="IPR041712">
    <property type="entry name" value="DHPS-like_MBL-fold"/>
</dbReference>
<name>E1JRY1_SOLFR</name>
<gene>
    <name evidence="2" type="ORF">DesfrDRAFT_0380</name>
</gene>
<dbReference type="eggNOG" id="COG1237">
    <property type="taxonomic scope" value="Bacteria"/>
</dbReference>
<comment type="caution">
    <text evidence="2">The sequence shown here is derived from an EMBL/GenBank/DDBJ whole genome shotgun (WGS) entry which is preliminary data.</text>
</comment>
<organism evidence="2 3">
    <name type="scientific">Solidesulfovibrio fructosivorans JJ]</name>
    <dbReference type="NCBI Taxonomy" id="596151"/>
    <lineage>
        <taxon>Bacteria</taxon>
        <taxon>Pseudomonadati</taxon>
        <taxon>Thermodesulfobacteriota</taxon>
        <taxon>Desulfovibrionia</taxon>
        <taxon>Desulfovibrionales</taxon>
        <taxon>Desulfovibrionaceae</taxon>
        <taxon>Solidesulfovibrio</taxon>
    </lineage>
</organism>
<dbReference type="CDD" id="cd07713">
    <property type="entry name" value="DHPS-like_MBL-fold"/>
    <property type="match status" value="1"/>
</dbReference>
<dbReference type="InterPro" id="IPR001279">
    <property type="entry name" value="Metallo-B-lactamas"/>
</dbReference>
<evidence type="ECO:0000313" key="3">
    <source>
        <dbReference type="Proteomes" id="UP000006250"/>
    </source>
</evidence>
<evidence type="ECO:0000259" key="1">
    <source>
        <dbReference type="SMART" id="SM00849"/>
    </source>
</evidence>
<dbReference type="SUPFAM" id="SSF56281">
    <property type="entry name" value="Metallo-hydrolase/oxidoreductase"/>
    <property type="match status" value="1"/>
</dbReference>
<feature type="domain" description="Metallo-beta-lactamase" evidence="1">
    <location>
        <begin position="21"/>
        <end position="250"/>
    </location>
</feature>
<dbReference type="OrthoDB" id="9803916at2"/>
<accession>E1JRY1</accession>
<dbReference type="SMART" id="SM00849">
    <property type="entry name" value="Lactamase_B"/>
    <property type="match status" value="1"/>
</dbReference>
<dbReference type="InterPro" id="IPR052926">
    <property type="entry name" value="Metallo-beta-lactamase_dom"/>
</dbReference>
<dbReference type="Pfam" id="PF00753">
    <property type="entry name" value="Lactamase_B"/>
    <property type="match status" value="1"/>
</dbReference>
<dbReference type="STRING" id="596151.DesfrDRAFT_0380"/>
<sequence length="278" mass="29856">MKLTIVVDNNTLIDRYLLGEPGFSLLLRDGGRRVLFDCGYSDVLCKNAARLGIDLGELDVVALSHGHLDHTWGLAHLLSLFNDRACEGRVGSRPLLVAHPDAFLPKRVSGMFIGSMVSETALGDHFTMRLTREPLRLTDWLFFLGEIPRRIPFEAPTPLGVRVTLKGAVPDLLPDDSALAYLGKKGLVIITGCAHAGICNIVAHAREVTGERRVSAIIGGLHLHDAAPDRIDAVAAWLAEAGVAALYPCHCTGFAATLALSRVLPVNEVGAGLSLTFD</sequence>
<dbReference type="RefSeq" id="WP_005990572.1">
    <property type="nucleotide sequence ID" value="NZ_AECZ01000002.1"/>
</dbReference>
<dbReference type="EMBL" id="AECZ01000002">
    <property type="protein sequence ID" value="EFL52750.1"/>
    <property type="molecule type" value="Genomic_DNA"/>
</dbReference>